<proteinExistence type="predicted"/>
<name>A0A3G5A347_9VIRU</name>
<keyword evidence="1" id="KW-1133">Transmembrane helix</keyword>
<keyword evidence="1" id="KW-0812">Transmembrane</keyword>
<protein>
    <submittedName>
        <fullName evidence="2">Uncharacterized protein</fullName>
    </submittedName>
</protein>
<accession>A0A3G5A347</accession>
<organism evidence="2">
    <name type="scientific">Harvfovirus sp</name>
    <dbReference type="NCBI Taxonomy" id="2487768"/>
    <lineage>
        <taxon>Viruses</taxon>
        <taxon>Varidnaviria</taxon>
        <taxon>Bamfordvirae</taxon>
        <taxon>Nucleocytoviricota</taxon>
        <taxon>Megaviricetes</taxon>
        <taxon>Imitervirales</taxon>
        <taxon>Mimiviridae</taxon>
        <taxon>Klosneuvirinae</taxon>
    </lineage>
</organism>
<reference evidence="2" key="1">
    <citation type="submission" date="2018-10" db="EMBL/GenBank/DDBJ databases">
        <title>Hidden diversity of soil giant viruses.</title>
        <authorList>
            <person name="Schulz F."/>
            <person name="Alteio L."/>
            <person name="Goudeau D."/>
            <person name="Ryan E.M."/>
            <person name="Malmstrom R.R."/>
            <person name="Blanchard J."/>
            <person name="Woyke T."/>
        </authorList>
    </citation>
    <scope>NUCLEOTIDE SEQUENCE</scope>
    <source>
        <strain evidence="2">HAV1</strain>
    </source>
</reference>
<dbReference type="EMBL" id="MK072288">
    <property type="protein sequence ID" value="AYV81625.1"/>
    <property type="molecule type" value="Genomic_DNA"/>
</dbReference>
<evidence type="ECO:0000313" key="2">
    <source>
        <dbReference type="EMBL" id="AYV81625.1"/>
    </source>
</evidence>
<sequence length="329" mass="38306">MVHWKLLVFLGVLLIFSIISLKLNLSVEDELDNMYSMTDEFSDRIVNTTSLISSTRNCRVVVDNKTKNECEKGDFVNVYGVKDCVIPGGECVKEKDVNCQENYVGHPKCSLKGLRDDCFKELVNYDCRTGSTNQYWFYSSWVGWSRDSGGGWYERQTTGLLTCKKVPSIFVNHICGFCEDNNRGPIEWETNYFNCEKACVERKPDLLCDVYEKIIYHFVRVKYYVVKQIRFNTMSVTGDCSEDDKNCINEFFSRHDERQLYYLKENPSKSMEEIPHPYHWMKILMIILLIINSILFIGILLSEIYNHNGNRISNRIQEAKYNDYGAIPG</sequence>
<evidence type="ECO:0000256" key="1">
    <source>
        <dbReference type="SAM" id="Phobius"/>
    </source>
</evidence>
<feature type="transmembrane region" description="Helical" evidence="1">
    <location>
        <begin position="280"/>
        <end position="301"/>
    </location>
</feature>
<keyword evidence="1" id="KW-0472">Membrane</keyword>
<gene>
    <name evidence="2" type="ORF">Harvfovirus46_8</name>
</gene>